<dbReference type="GO" id="GO:0016757">
    <property type="term" value="F:glycosyltransferase activity"/>
    <property type="evidence" value="ECO:0007669"/>
    <property type="project" value="InterPro"/>
</dbReference>
<dbReference type="Proteomes" id="UP000672032">
    <property type="component" value="Chromosome 1"/>
</dbReference>
<dbReference type="Pfam" id="PF04577">
    <property type="entry name" value="Glyco_transf_61"/>
    <property type="match status" value="1"/>
</dbReference>
<sequence length="436" mass="49621">MKFNHYKQKNFDFSLGILHSQPQIPDDSHIDAGLGGALDRFRPLKLSECSDSTPRYYAPCQARSIKHAVVAEELIYPAFSLNAPIFATSRPHDVEKWWNSTWKLSDRAHRNGNEVRYPEKHGQLFVFENVTLSSSTPFDEWGTPACMSINVPTSFVEPSNKPPTHDTVLLANVGDSWSLQHFLDRAMRVVGQAHTFQATNIATGRKSSPSVRDMWSMLGYAPDKMIHKNTNFVASKLIWSCRAPMAHPWLIRRLISLLHPNSLSGLPVAERKTVMYMTRSNGITLNGGRKVQNEDLLLLEIRKLLDRRGEGEVLQVFNHNDFANMSTLMKYFHHNVKAIIGPHGGALHHHLWTGPDTLVVEFLPISRPDLTFFETVKLREQLYAVLMVESLDDEHNMRIEIPAVIQILEERLGKGATKNDTFRAVYDWEAEELHVV</sequence>
<name>A0A8A3NXY3_9HELO</name>
<dbReference type="InterPro" id="IPR049625">
    <property type="entry name" value="Glyco_transf_61_cat"/>
</dbReference>
<accession>A0A8A3NXY3</accession>
<organism evidence="2 3">
    <name type="scientific">Monilinia vaccinii-corymbosi</name>
    <dbReference type="NCBI Taxonomy" id="61207"/>
    <lineage>
        <taxon>Eukaryota</taxon>
        <taxon>Fungi</taxon>
        <taxon>Dikarya</taxon>
        <taxon>Ascomycota</taxon>
        <taxon>Pezizomycotina</taxon>
        <taxon>Leotiomycetes</taxon>
        <taxon>Helotiales</taxon>
        <taxon>Sclerotiniaceae</taxon>
        <taxon>Monilinia</taxon>
    </lineage>
</organism>
<evidence type="ECO:0000259" key="1">
    <source>
        <dbReference type="Pfam" id="PF04577"/>
    </source>
</evidence>
<evidence type="ECO:0000313" key="3">
    <source>
        <dbReference type="Proteomes" id="UP000672032"/>
    </source>
</evidence>
<proteinExistence type="predicted"/>
<evidence type="ECO:0000313" key="2">
    <source>
        <dbReference type="EMBL" id="QSZ29372.1"/>
    </source>
</evidence>
<reference evidence="2" key="1">
    <citation type="submission" date="2020-10" db="EMBL/GenBank/DDBJ databases">
        <title>Genome Sequence of Monilinia vaccinii-corymbosi Sheds Light on Mummy Berry Disease Infection of Blueberry and Mating Type.</title>
        <authorList>
            <person name="Yow A.G."/>
            <person name="Zhang Y."/>
            <person name="Bansal K."/>
            <person name="Eacker S.M."/>
            <person name="Sullivan S."/>
            <person name="Liachko I."/>
            <person name="Cubeta M.A."/>
            <person name="Rollins J.A."/>
            <person name="Ashrafi H."/>
        </authorList>
    </citation>
    <scope>NUCLEOTIDE SEQUENCE</scope>
    <source>
        <strain evidence="2">RL-1</strain>
    </source>
</reference>
<feature type="domain" description="Glycosyltransferase 61 catalytic" evidence="1">
    <location>
        <begin position="212"/>
        <end position="360"/>
    </location>
</feature>
<gene>
    <name evidence="2" type="ORF">DSL72_003886</name>
</gene>
<keyword evidence="3" id="KW-1185">Reference proteome</keyword>
<dbReference type="OrthoDB" id="529273at2759"/>
<dbReference type="AlphaFoldDB" id="A0A8A3NXY3"/>
<protein>
    <recommendedName>
        <fullName evidence="1">Glycosyltransferase 61 catalytic domain-containing protein</fullName>
    </recommendedName>
</protein>
<dbReference type="EMBL" id="CP063405">
    <property type="protein sequence ID" value="QSZ29372.1"/>
    <property type="molecule type" value="Genomic_DNA"/>
</dbReference>